<protein>
    <submittedName>
        <fullName evidence="1">Uncharacterized protein</fullName>
    </submittedName>
</protein>
<organism evidence="1 2">
    <name type="scientific">Mycena pura</name>
    <dbReference type="NCBI Taxonomy" id="153505"/>
    <lineage>
        <taxon>Eukaryota</taxon>
        <taxon>Fungi</taxon>
        <taxon>Dikarya</taxon>
        <taxon>Basidiomycota</taxon>
        <taxon>Agaricomycotina</taxon>
        <taxon>Agaricomycetes</taxon>
        <taxon>Agaricomycetidae</taxon>
        <taxon>Agaricales</taxon>
        <taxon>Marasmiineae</taxon>
        <taxon>Mycenaceae</taxon>
        <taxon>Mycena</taxon>
    </lineage>
</organism>
<feature type="non-terminal residue" evidence="1">
    <location>
        <position position="1"/>
    </location>
</feature>
<proteinExistence type="predicted"/>
<dbReference type="AlphaFoldDB" id="A0AAD6VRG6"/>
<accession>A0AAD6VRG6</accession>
<dbReference type="EMBL" id="JARJCW010000014">
    <property type="protein sequence ID" value="KAJ7217333.1"/>
    <property type="molecule type" value="Genomic_DNA"/>
</dbReference>
<comment type="caution">
    <text evidence="1">The sequence shown here is derived from an EMBL/GenBank/DDBJ whole genome shotgun (WGS) entry which is preliminary data.</text>
</comment>
<keyword evidence="2" id="KW-1185">Reference proteome</keyword>
<dbReference type="Proteomes" id="UP001219525">
    <property type="component" value="Unassembled WGS sequence"/>
</dbReference>
<name>A0AAD6VRG6_9AGAR</name>
<evidence type="ECO:0000313" key="2">
    <source>
        <dbReference type="Proteomes" id="UP001219525"/>
    </source>
</evidence>
<reference evidence="1" key="1">
    <citation type="submission" date="2023-03" db="EMBL/GenBank/DDBJ databases">
        <title>Massive genome expansion in bonnet fungi (Mycena s.s.) driven by repeated elements and novel gene families across ecological guilds.</title>
        <authorList>
            <consortium name="Lawrence Berkeley National Laboratory"/>
            <person name="Harder C.B."/>
            <person name="Miyauchi S."/>
            <person name="Viragh M."/>
            <person name="Kuo A."/>
            <person name="Thoen E."/>
            <person name="Andreopoulos B."/>
            <person name="Lu D."/>
            <person name="Skrede I."/>
            <person name="Drula E."/>
            <person name="Henrissat B."/>
            <person name="Morin E."/>
            <person name="Kohler A."/>
            <person name="Barry K."/>
            <person name="LaButti K."/>
            <person name="Morin E."/>
            <person name="Salamov A."/>
            <person name="Lipzen A."/>
            <person name="Mereny Z."/>
            <person name="Hegedus B."/>
            <person name="Baldrian P."/>
            <person name="Stursova M."/>
            <person name="Weitz H."/>
            <person name="Taylor A."/>
            <person name="Grigoriev I.V."/>
            <person name="Nagy L.G."/>
            <person name="Martin F."/>
            <person name="Kauserud H."/>
        </authorList>
    </citation>
    <scope>NUCLEOTIDE SEQUENCE</scope>
    <source>
        <strain evidence="1">9144</strain>
    </source>
</reference>
<sequence>CAICLGTHEAVSRCRSRTLWNGASARCYRDERGKLTNPNGVNICLDFQRSRGCRGQPGPKHFHECS</sequence>
<feature type="non-terminal residue" evidence="1">
    <location>
        <position position="66"/>
    </location>
</feature>
<gene>
    <name evidence="1" type="ORF">GGX14DRAFT_341666</name>
</gene>
<evidence type="ECO:0000313" key="1">
    <source>
        <dbReference type="EMBL" id="KAJ7217333.1"/>
    </source>
</evidence>